<dbReference type="EMBL" id="JAACJM010000165">
    <property type="protein sequence ID" value="KAF5341371.1"/>
    <property type="molecule type" value="Genomic_DNA"/>
</dbReference>
<proteinExistence type="predicted"/>
<comment type="caution">
    <text evidence="1">The sequence shown here is derived from an EMBL/GenBank/DDBJ whole genome shotgun (WGS) entry which is preliminary data.</text>
</comment>
<reference evidence="1 2" key="1">
    <citation type="journal article" date="2020" name="ISME J.">
        <title>Uncovering the hidden diversity of litter-decomposition mechanisms in mushroom-forming fungi.</title>
        <authorList>
            <person name="Floudas D."/>
            <person name="Bentzer J."/>
            <person name="Ahren D."/>
            <person name="Johansson T."/>
            <person name="Persson P."/>
            <person name="Tunlid A."/>
        </authorList>
    </citation>
    <scope>NUCLEOTIDE SEQUENCE [LARGE SCALE GENOMIC DNA]</scope>
    <source>
        <strain evidence="1 2">CBS 291.85</strain>
    </source>
</reference>
<evidence type="ECO:0000313" key="2">
    <source>
        <dbReference type="Proteomes" id="UP000559256"/>
    </source>
</evidence>
<evidence type="ECO:0000313" key="1">
    <source>
        <dbReference type="EMBL" id="KAF5341371.1"/>
    </source>
</evidence>
<protein>
    <submittedName>
        <fullName evidence="1">Uncharacterized protein</fullName>
    </submittedName>
</protein>
<gene>
    <name evidence="1" type="ORF">D9758_012282</name>
</gene>
<name>A0A8H5CHY0_9AGAR</name>
<dbReference type="Proteomes" id="UP000559256">
    <property type="component" value="Unassembled WGS sequence"/>
</dbReference>
<sequence>MTSLETSMLPAEVWGRIAFYAVASEETFLGPPSAISSLLLTCRWLYQSLNFRSNPGFYARVFRFKFDYDAPLRRLGMEWLTTRCLAVELKKRMEVLKRVRRREEYSSQDLWTCYLMMSENDGRNERQLVEWARLYPYLQRAASMRFESDPNSSASWYSGSECTALILWLWWMIFSREDLRIENSHIQNTLVRHLLHRFIVTGFRYPSWYGAESQFHLPLLPESDNQAWSTSPLPETTKIIHYSFPVTIASPLLNYGSLLTWIARMETFLERQTPVVGALGDLPATREEANAQNLTGPTQEDILRSHRNQVYTPERCTTTIHVMYDDDENFCSSEHDIARRGSRRYDEDWYRMVSCCDPCSTKSTLRGAVYRPGSLTGSWAGTYLQTSQNVHMELISNPRRSVDAVTIFRQPLYFSLQEHHCLHPDEPIDIGFDEFGDDNLLNAWLPNDFRIDTLKDAIEIYNPRTKRSVRYETFSPEGTAAGTMCYSKAACEKLKRDWIYDEETNEEELSDTSVDGDLSTFRSLSSDQSQGLGRDEYTATVSHLDSGIADILVTGETGEEHGSAWGHFNIVGRVRPWDGLVVLLRTPRDQQNAHLGKWIFRGYLHDRNLVGRWRETSTAAKYVGYDGPFVVKKLPQQ</sequence>
<accession>A0A8H5CHY0</accession>
<keyword evidence="2" id="KW-1185">Reference proteome</keyword>
<dbReference type="OrthoDB" id="434783at2759"/>
<dbReference type="AlphaFoldDB" id="A0A8H5CHY0"/>
<organism evidence="1 2">
    <name type="scientific">Tetrapyrgos nigripes</name>
    <dbReference type="NCBI Taxonomy" id="182062"/>
    <lineage>
        <taxon>Eukaryota</taxon>
        <taxon>Fungi</taxon>
        <taxon>Dikarya</taxon>
        <taxon>Basidiomycota</taxon>
        <taxon>Agaricomycotina</taxon>
        <taxon>Agaricomycetes</taxon>
        <taxon>Agaricomycetidae</taxon>
        <taxon>Agaricales</taxon>
        <taxon>Marasmiineae</taxon>
        <taxon>Marasmiaceae</taxon>
        <taxon>Tetrapyrgos</taxon>
    </lineage>
</organism>